<keyword evidence="5" id="KW-0560">Oxidoreductase</keyword>
<dbReference type="InterPro" id="IPR001128">
    <property type="entry name" value="Cyt_P450"/>
</dbReference>
<evidence type="ECO:0000256" key="3">
    <source>
        <dbReference type="ARBA" id="ARBA00022617"/>
    </source>
</evidence>
<keyword evidence="6 8" id="KW-0408">Iron</keyword>
<dbReference type="GO" id="GO:0020037">
    <property type="term" value="F:heme binding"/>
    <property type="evidence" value="ECO:0007669"/>
    <property type="project" value="InterPro"/>
</dbReference>
<dbReference type="SUPFAM" id="SSF48264">
    <property type="entry name" value="Cytochrome P450"/>
    <property type="match status" value="1"/>
</dbReference>
<keyword evidence="4 8" id="KW-0479">Metal-binding</keyword>
<dbReference type="EMBL" id="ML977618">
    <property type="protein sequence ID" value="KAF1997031.1"/>
    <property type="molecule type" value="Genomic_DNA"/>
</dbReference>
<dbReference type="Gene3D" id="1.10.630.10">
    <property type="entry name" value="Cytochrome P450"/>
    <property type="match status" value="1"/>
</dbReference>
<evidence type="ECO:0000313" key="9">
    <source>
        <dbReference type="EMBL" id="KAF1997031.1"/>
    </source>
</evidence>
<comment type="cofactor">
    <cofactor evidence="1 8">
        <name>heme</name>
        <dbReference type="ChEBI" id="CHEBI:30413"/>
    </cofactor>
</comment>
<dbReference type="InterPro" id="IPR002401">
    <property type="entry name" value="Cyt_P450_E_grp-I"/>
</dbReference>
<evidence type="ECO:0000256" key="8">
    <source>
        <dbReference type="PIRSR" id="PIRSR602401-1"/>
    </source>
</evidence>
<dbReference type="CDD" id="cd11061">
    <property type="entry name" value="CYP67-like"/>
    <property type="match status" value="1"/>
</dbReference>
<evidence type="ECO:0000313" key="10">
    <source>
        <dbReference type="Proteomes" id="UP000799779"/>
    </source>
</evidence>
<name>A0A6A5WA68_9PLEO</name>
<dbReference type="GO" id="GO:0004497">
    <property type="term" value="F:monooxygenase activity"/>
    <property type="evidence" value="ECO:0007669"/>
    <property type="project" value="UniProtKB-KW"/>
</dbReference>
<reference evidence="9" key="1">
    <citation type="journal article" date="2020" name="Stud. Mycol.">
        <title>101 Dothideomycetes genomes: a test case for predicting lifestyles and emergence of pathogens.</title>
        <authorList>
            <person name="Haridas S."/>
            <person name="Albert R."/>
            <person name="Binder M."/>
            <person name="Bloem J."/>
            <person name="Labutti K."/>
            <person name="Salamov A."/>
            <person name="Andreopoulos B."/>
            <person name="Baker S."/>
            <person name="Barry K."/>
            <person name="Bills G."/>
            <person name="Bluhm B."/>
            <person name="Cannon C."/>
            <person name="Castanera R."/>
            <person name="Culley D."/>
            <person name="Daum C."/>
            <person name="Ezra D."/>
            <person name="Gonzalez J."/>
            <person name="Henrissat B."/>
            <person name="Kuo A."/>
            <person name="Liang C."/>
            <person name="Lipzen A."/>
            <person name="Lutzoni F."/>
            <person name="Magnuson J."/>
            <person name="Mondo S."/>
            <person name="Nolan M."/>
            <person name="Ohm R."/>
            <person name="Pangilinan J."/>
            <person name="Park H.-J."/>
            <person name="Ramirez L."/>
            <person name="Alfaro M."/>
            <person name="Sun H."/>
            <person name="Tritt A."/>
            <person name="Yoshinaga Y."/>
            <person name="Zwiers L.-H."/>
            <person name="Turgeon B."/>
            <person name="Goodwin S."/>
            <person name="Spatafora J."/>
            <person name="Crous P."/>
            <person name="Grigoriev I."/>
        </authorList>
    </citation>
    <scope>NUCLEOTIDE SEQUENCE</scope>
    <source>
        <strain evidence="9">CBS 123094</strain>
    </source>
</reference>
<dbReference type="InterPro" id="IPR036396">
    <property type="entry name" value="Cyt_P450_sf"/>
</dbReference>
<sequence>MSSLSHLFARETAAACHEWLVLGFSVTLCYVILRAIYNTFFHPLATCPGPFVAKFSKIPNMYHAIKGDRHVWIWQNHQLYGDKVRIHPNEVVFLAPQAHRDIYGSKANVRRSKSYEAWNTAKEPNTALTIDPASHARKRRILNQAFTEKSVKHAAAFVVQHTERWIDLLLAENDASINDGWTKTRNMTDWNDWLIFDILGDMCFGRSFDIKEPTPNPIRKIPHLVIRHVELFYPVLQSPFMEFFVWAKPRGLDYLLNLITPEEVKTYYKFINDSVSERMQMEQDDKEAEKSRLDIFHFMCAARDPLTGEQYSEDALRGEAAMLIVAGSDSVSSVLAGFWFYISRNKLAYTRLTSEIRSTFGSSDEVASGAKLASCTYLYACIDESLRITPAGPSEFSREVLPGGTTINGEYFPEGVVVGCSQWAMGRNEQIFGDPTRFRPERYIPSKATGVTVEDVNRIKSYYQPFLIGPTNCAGKNIAMAELALIIARTLFRLDLRVVPGESLGAGHRSLGWGRRDENQYQVRDAYITVHEGPMLQFRKRTE</sequence>
<evidence type="ECO:0000256" key="2">
    <source>
        <dbReference type="ARBA" id="ARBA00010617"/>
    </source>
</evidence>
<dbReference type="Proteomes" id="UP000799779">
    <property type="component" value="Unassembled WGS sequence"/>
</dbReference>
<dbReference type="OrthoDB" id="1470350at2759"/>
<evidence type="ECO:0000256" key="6">
    <source>
        <dbReference type="ARBA" id="ARBA00023004"/>
    </source>
</evidence>
<dbReference type="PANTHER" id="PTHR24305">
    <property type="entry name" value="CYTOCHROME P450"/>
    <property type="match status" value="1"/>
</dbReference>
<keyword evidence="7" id="KW-0503">Monooxygenase</keyword>
<accession>A0A6A5WA68</accession>
<protein>
    <submittedName>
        <fullName evidence="9">Cytochrome P450</fullName>
    </submittedName>
</protein>
<dbReference type="AlphaFoldDB" id="A0A6A5WA68"/>
<keyword evidence="10" id="KW-1185">Reference proteome</keyword>
<dbReference type="InterPro" id="IPR050121">
    <property type="entry name" value="Cytochrome_P450_monoxygenase"/>
</dbReference>
<feature type="binding site" description="axial binding residue" evidence="8">
    <location>
        <position position="473"/>
    </location>
    <ligand>
        <name>heme</name>
        <dbReference type="ChEBI" id="CHEBI:30413"/>
    </ligand>
    <ligandPart>
        <name>Fe</name>
        <dbReference type="ChEBI" id="CHEBI:18248"/>
    </ligandPart>
</feature>
<organism evidence="9 10">
    <name type="scientific">Amniculicola lignicola CBS 123094</name>
    <dbReference type="NCBI Taxonomy" id="1392246"/>
    <lineage>
        <taxon>Eukaryota</taxon>
        <taxon>Fungi</taxon>
        <taxon>Dikarya</taxon>
        <taxon>Ascomycota</taxon>
        <taxon>Pezizomycotina</taxon>
        <taxon>Dothideomycetes</taxon>
        <taxon>Pleosporomycetidae</taxon>
        <taxon>Pleosporales</taxon>
        <taxon>Amniculicolaceae</taxon>
        <taxon>Amniculicola</taxon>
    </lineage>
</organism>
<evidence type="ECO:0000256" key="5">
    <source>
        <dbReference type="ARBA" id="ARBA00023002"/>
    </source>
</evidence>
<dbReference type="PRINTS" id="PR00385">
    <property type="entry name" value="P450"/>
</dbReference>
<evidence type="ECO:0000256" key="1">
    <source>
        <dbReference type="ARBA" id="ARBA00001971"/>
    </source>
</evidence>
<proteinExistence type="inferred from homology"/>
<evidence type="ECO:0000256" key="7">
    <source>
        <dbReference type="ARBA" id="ARBA00023033"/>
    </source>
</evidence>
<dbReference type="PANTHER" id="PTHR24305:SF237">
    <property type="entry name" value="CYTOCHROME P450 MONOOXYGENASE ATNE-RELATED"/>
    <property type="match status" value="1"/>
</dbReference>
<dbReference type="PRINTS" id="PR00463">
    <property type="entry name" value="EP450I"/>
</dbReference>
<keyword evidence="3 8" id="KW-0349">Heme</keyword>
<evidence type="ECO:0000256" key="4">
    <source>
        <dbReference type="ARBA" id="ARBA00022723"/>
    </source>
</evidence>
<dbReference type="Pfam" id="PF00067">
    <property type="entry name" value="p450"/>
    <property type="match status" value="1"/>
</dbReference>
<comment type="similarity">
    <text evidence="2">Belongs to the cytochrome P450 family.</text>
</comment>
<dbReference type="GO" id="GO:0016705">
    <property type="term" value="F:oxidoreductase activity, acting on paired donors, with incorporation or reduction of molecular oxygen"/>
    <property type="evidence" value="ECO:0007669"/>
    <property type="project" value="InterPro"/>
</dbReference>
<dbReference type="GO" id="GO:0005506">
    <property type="term" value="F:iron ion binding"/>
    <property type="evidence" value="ECO:0007669"/>
    <property type="project" value="InterPro"/>
</dbReference>
<gene>
    <name evidence="9" type="ORF">P154DRAFT_565692</name>
</gene>